<gene>
    <name evidence="2" type="ORF">Pmani_015805</name>
</gene>
<reference evidence="2" key="1">
    <citation type="submission" date="2023-11" db="EMBL/GenBank/DDBJ databases">
        <title>Genome assemblies of two species of porcelain crab, Petrolisthes cinctipes and Petrolisthes manimaculis (Anomura: Porcellanidae).</title>
        <authorList>
            <person name="Angst P."/>
        </authorList>
    </citation>
    <scope>NUCLEOTIDE SEQUENCE</scope>
    <source>
        <strain evidence="2">PB745_02</strain>
        <tissue evidence="2">Gill</tissue>
    </source>
</reference>
<protein>
    <submittedName>
        <fullName evidence="2">Uncharacterized protein</fullName>
    </submittedName>
</protein>
<dbReference type="Proteomes" id="UP001292094">
    <property type="component" value="Unassembled WGS sequence"/>
</dbReference>
<dbReference type="AlphaFoldDB" id="A0AAE1PQW0"/>
<organism evidence="2 3">
    <name type="scientific">Petrolisthes manimaculis</name>
    <dbReference type="NCBI Taxonomy" id="1843537"/>
    <lineage>
        <taxon>Eukaryota</taxon>
        <taxon>Metazoa</taxon>
        <taxon>Ecdysozoa</taxon>
        <taxon>Arthropoda</taxon>
        <taxon>Crustacea</taxon>
        <taxon>Multicrustacea</taxon>
        <taxon>Malacostraca</taxon>
        <taxon>Eumalacostraca</taxon>
        <taxon>Eucarida</taxon>
        <taxon>Decapoda</taxon>
        <taxon>Pleocyemata</taxon>
        <taxon>Anomura</taxon>
        <taxon>Galatheoidea</taxon>
        <taxon>Porcellanidae</taxon>
        <taxon>Petrolisthes</taxon>
    </lineage>
</organism>
<evidence type="ECO:0000313" key="3">
    <source>
        <dbReference type="Proteomes" id="UP001292094"/>
    </source>
</evidence>
<name>A0AAE1PQW0_9EUCA</name>
<comment type="caution">
    <text evidence="2">The sequence shown here is derived from an EMBL/GenBank/DDBJ whole genome shotgun (WGS) entry which is preliminary data.</text>
</comment>
<dbReference type="EMBL" id="JAWZYT010001378">
    <property type="protein sequence ID" value="KAK4312793.1"/>
    <property type="molecule type" value="Genomic_DNA"/>
</dbReference>
<proteinExistence type="predicted"/>
<evidence type="ECO:0000256" key="1">
    <source>
        <dbReference type="SAM" id="MobiDB-lite"/>
    </source>
</evidence>
<sequence>MKERFLLPDQLASSPNTRDEGKSHSTPEVHKNIQFGVVAGNDQLEVAAVFDHHFDGVSNMDTGKYSTCHRQQFERSVLSTTSSE</sequence>
<evidence type="ECO:0000313" key="2">
    <source>
        <dbReference type="EMBL" id="KAK4312793.1"/>
    </source>
</evidence>
<keyword evidence="3" id="KW-1185">Reference proteome</keyword>
<accession>A0AAE1PQW0</accession>
<feature type="compositionally biased region" description="Basic and acidic residues" evidence="1">
    <location>
        <begin position="17"/>
        <end position="29"/>
    </location>
</feature>
<feature type="region of interest" description="Disordered" evidence="1">
    <location>
        <begin position="1"/>
        <end position="29"/>
    </location>
</feature>